<dbReference type="PANTHER" id="PTHR43877">
    <property type="entry name" value="AMINOALKYLPHOSPHONATE N-ACETYLTRANSFERASE-RELATED-RELATED"/>
    <property type="match status" value="1"/>
</dbReference>
<reference evidence="4 5" key="1">
    <citation type="submission" date="2021-01" db="EMBL/GenBank/DDBJ databases">
        <title>Whole genome shotgun sequence of Asanoa siamensis NBRC 107932.</title>
        <authorList>
            <person name="Komaki H."/>
            <person name="Tamura T."/>
        </authorList>
    </citation>
    <scope>NUCLEOTIDE SEQUENCE [LARGE SCALE GENOMIC DNA]</scope>
    <source>
        <strain evidence="4 5">NBRC 107932</strain>
    </source>
</reference>
<dbReference type="InterPro" id="IPR000182">
    <property type="entry name" value="GNAT_dom"/>
</dbReference>
<dbReference type="CDD" id="cd04301">
    <property type="entry name" value="NAT_SF"/>
    <property type="match status" value="1"/>
</dbReference>
<dbReference type="Proteomes" id="UP000604117">
    <property type="component" value="Unassembled WGS sequence"/>
</dbReference>
<dbReference type="PANTHER" id="PTHR43877:SF1">
    <property type="entry name" value="ACETYLTRANSFERASE"/>
    <property type="match status" value="1"/>
</dbReference>
<evidence type="ECO:0000256" key="1">
    <source>
        <dbReference type="ARBA" id="ARBA00022679"/>
    </source>
</evidence>
<protein>
    <submittedName>
        <fullName evidence="4">N-acetyltransferase</fullName>
    </submittedName>
</protein>
<dbReference type="InterPro" id="IPR016181">
    <property type="entry name" value="Acyl_CoA_acyltransferase"/>
</dbReference>
<dbReference type="Pfam" id="PF00583">
    <property type="entry name" value="Acetyltransf_1"/>
    <property type="match status" value="1"/>
</dbReference>
<accession>A0ABQ4CP17</accession>
<feature type="domain" description="N-acetyltransferase" evidence="3">
    <location>
        <begin position="1"/>
        <end position="117"/>
    </location>
</feature>
<dbReference type="Gene3D" id="3.40.630.30">
    <property type="match status" value="1"/>
</dbReference>
<name>A0ABQ4CP17_9ACTN</name>
<dbReference type="SUPFAM" id="SSF55729">
    <property type="entry name" value="Acyl-CoA N-acyltransferases (Nat)"/>
    <property type="match status" value="2"/>
</dbReference>
<dbReference type="EMBL" id="BONE01000017">
    <property type="protein sequence ID" value="GIF73031.1"/>
    <property type="molecule type" value="Genomic_DNA"/>
</dbReference>
<keyword evidence="5" id="KW-1185">Reference proteome</keyword>
<organism evidence="4 5">
    <name type="scientific">Asanoa siamensis</name>
    <dbReference type="NCBI Taxonomy" id="926357"/>
    <lineage>
        <taxon>Bacteria</taxon>
        <taxon>Bacillati</taxon>
        <taxon>Actinomycetota</taxon>
        <taxon>Actinomycetes</taxon>
        <taxon>Micromonosporales</taxon>
        <taxon>Micromonosporaceae</taxon>
        <taxon>Asanoa</taxon>
    </lineage>
</organism>
<comment type="caution">
    <text evidence="4">The sequence shown here is derived from an EMBL/GenBank/DDBJ whole genome shotgun (WGS) entry which is preliminary data.</text>
</comment>
<gene>
    <name evidence="4" type="ORF">Asi02nite_25490</name>
</gene>
<sequence>MFRPTGAAIVSAMTETLIDIVAVPGAERWLAVTPDGAAAGVISLRPEFSLGPDPPLALGPGAPELSLHVAPAWRRRGVGSRLLAAVRERTTGPRLVADVVPGTPGEAFCVRHGFRLTVARRHDLLTYCEVHGAWLGELVDAEHPGYDLTYGSLGGSVLVAANAGDELAAYAVAVVDTLPRAALHGPTVRPGHRGHALGAWVSAALIQRVRQLHPHVDEIATVTAEDDPDLLAQRADLGFHPSRRTRLYELALP</sequence>
<keyword evidence="2" id="KW-0012">Acyltransferase</keyword>
<dbReference type="PROSITE" id="PS51186">
    <property type="entry name" value="GNAT"/>
    <property type="match status" value="2"/>
</dbReference>
<proteinExistence type="predicted"/>
<evidence type="ECO:0000313" key="5">
    <source>
        <dbReference type="Proteomes" id="UP000604117"/>
    </source>
</evidence>
<evidence type="ECO:0000256" key="2">
    <source>
        <dbReference type="ARBA" id="ARBA00023315"/>
    </source>
</evidence>
<evidence type="ECO:0000313" key="4">
    <source>
        <dbReference type="EMBL" id="GIF73031.1"/>
    </source>
</evidence>
<feature type="domain" description="N-acetyltransferase" evidence="3">
    <location>
        <begin position="114"/>
        <end position="253"/>
    </location>
</feature>
<evidence type="ECO:0000259" key="3">
    <source>
        <dbReference type="PROSITE" id="PS51186"/>
    </source>
</evidence>
<keyword evidence="1" id="KW-0808">Transferase</keyword>
<dbReference type="InterPro" id="IPR050832">
    <property type="entry name" value="Bact_Acetyltransf"/>
</dbReference>